<protein>
    <submittedName>
        <fullName evidence="3">Uncharacterized protein</fullName>
    </submittedName>
</protein>
<dbReference type="InterPro" id="IPR011990">
    <property type="entry name" value="TPR-like_helical_dom_sf"/>
</dbReference>
<dbReference type="EMBL" id="FNWT01000003">
    <property type="protein sequence ID" value="SEH46809.1"/>
    <property type="molecule type" value="Genomic_DNA"/>
</dbReference>
<sequence length="354" mass="39041">MSFDPNKEDYQRLGLRFAASLDGQDPQNVARSFASFGRTFARDRDSLPQTDQDRAFHLVAVAATTIDYELPFADDVRAKQLIRKGHQLLDEALQLDPTNVDAQRMKAAADIPSFEGYYDFLLDGVDSAREKSFKAAGQAAEAEPHGERARLARELALRPYLRWLSTLASKAIICGHNRQALATCQKVFELDPQDQADARFTAAIAYAKLEDEQGLEGLRRFGRKQTGLRSHDGDDAWLQIARISIAYKRHDLSTAESQLRALLGSYPFAAEAIVSQRELPDGVFARLAVPAFSEDELILAISECTVLIQEGRDRAGRGALGSWLIQAAHRIDPAGASRGLEQDSADNPKGGLSR</sequence>
<evidence type="ECO:0000313" key="4">
    <source>
        <dbReference type="Proteomes" id="UP000199128"/>
    </source>
</evidence>
<evidence type="ECO:0000313" key="3">
    <source>
        <dbReference type="EMBL" id="SER52555.1"/>
    </source>
</evidence>
<dbReference type="RefSeq" id="WP_078687378.1">
    <property type="nucleotide sequence ID" value="NZ_FNWT01000003.1"/>
</dbReference>
<feature type="region of interest" description="Disordered" evidence="1">
    <location>
        <begin position="335"/>
        <end position="354"/>
    </location>
</feature>
<dbReference type="EMBL" id="FOGP01000004">
    <property type="protein sequence ID" value="SER52555.1"/>
    <property type="molecule type" value="Genomic_DNA"/>
</dbReference>
<proteinExistence type="predicted"/>
<keyword evidence="5" id="KW-1185">Reference proteome</keyword>
<evidence type="ECO:0000256" key="1">
    <source>
        <dbReference type="SAM" id="MobiDB-lite"/>
    </source>
</evidence>
<accession>A0A1H9PXI8</accession>
<dbReference type="AlphaFoldDB" id="A0A1H9PXI8"/>
<reference evidence="3" key="1">
    <citation type="submission" date="2016-10" db="EMBL/GenBank/DDBJ databases">
        <authorList>
            <person name="de Groot N.N."/>
        </authorList>
    </citation>
    <scope>NUCLEOTIDE SEQUENCE [LARGE SCALE GENOMIC DNA]</scope>
    <source>
        <strain evidence="3">KHGC19</strain>
    </source>
</reference>
<gene>
    <name evidence="3" type="ORF">SAMN05216446_1141</name>
    <name evidence="2" type="ORF">SAMN05216447_10318</name>
</gene>
<evidence type="ECO:0000313" key="5">
    <source>
        <dbReference type="Proteomes" id="UP000199135"/>
    </source>
</evidence>
<dbReference type="Proteomes" id="UP000199128">
    <property type="component" value="Unassembled WGS sequence"/>
</dbReference>
<dbReference type="Proteomes" id="UP000199135">
    <property type="component" value="Unassembled WGS sequence"/>
</dbReference>
<evidence type="ECO:0000313" key="2">
    <source>
        <dbReference type="EMBL" id="SEH46809.1"/>
    </source>
</evidence>
<name>A0A1H9PXI8_9ACTN</name>
<organism evidence="3 4">
    <name type="scientific">Parafannyhessea umbonata</name>
    <dbReference type="NCBI Taxonomy" id="604330"/>
    <lineage>
        <taxon>Bacteria</taxon>
        <taxon>Bacillati</taxon>
        <taxon>Actinomycetota</taxon>
        <taxon>Coriobacteriia</taxon>
        <taxon>Coriobacteriales</taxon>
        <taxon>Atopobiaceae</taxon>
        <taxon>Parafannyhessea</taxon>
    </lineage>
</organism>
<reference evidence="4 5" key="2">
    <citation type="submission" date="2016-10" db="EMBL/GenBank/DDBJ databases">
        <authorList>
            <person name="Varghese N."/>
            <person name="Submissions S."/>
        </authorList>
    </citation>
    <scope>NUCLEOTIDE SEQUENCE [LARGE SCALE GENOMIC DNA]</scope>
    <source>
        <strain evidence="4">KHGC19</strain>
        <strain evidence="2 5">WCP15</strain>
    </source>
</reference>
<dbReference type="SUPFAM" id="SSF48452">
    <property type="entry name" value="TPR-like"/>
    <property type="match status" value="1"/>
</dbReference>
<dbReference type="Gene3D" id="1.25.40.10">
    <property type="entry name" value="Tetratricopeptide repeat domain"/>
    <property type="match status" value="1"/>
</dbReference>